<accession>A0A381ZX61</accession>
<proteinExistence type="predicted"/>
<feature type="compositionally biased region" description="Basic and acidic residues" evidence="1">
    <location>
        <begin position="191"/>
        <end position="201"/>
    </location>
</feature>
<feature type="region of interest" description="Disordered" evidence="1">
    <location>
        <begin position="191"/>
        <end position="246"/>
    </location>
</feature>
<protein>
    <recommendedName>
        <fullName evidence="3">VWFA domain-containing protein</fullName>
    </recommendedName>
</protein>
<evidence type="ECO:0000256" key="1">
    <source>
        <dbReference type="SAM" id="MobiDB-lite"/>
    </source>
</evidence>
<sequence length="246" mass="26995">MQYIKDDTMGGFNAYVETLRKDGTDIAFSLVTFNSNRTQRRYVAEPINKIDLLTEANYEPNAMTPLIDASVKVINATDEAVKLRTDDPTVLVVIQTDGDENCSVEHTVADLALLVKEKTAAGWQFVFLGAGLDAFATARDAGLHIDPRNTVAYDTDSSKEMFQATAKNHSAFLQSNNVESLHYSVKQRADVGDTHTSKHLDPSIQARPKSTAKKSAPRKRRQTASSVDKISLTSKNGHEGVSPQHS</sequence>
<name>A0A381ZX61_9ZZZZ</name>
<reference evidence="2" key="1">
    <citation type="submission" date="2018-05" db="EMBL/GenBank/DDBJ databases">
        <authorList>
            <person name="Lanie J.A."/>
            <person name="Ng W.-L."/>
            <person name="Kazmierczak K.M."/>
            <person name="Andrzejewski T.M."/>
            <person name="Davidsen T.M."/>
            <person name="Wayne K.J."/>
            <person name="Tettelin H."/>
            <person name="Glass J.I."/>
            <person name="Rusch D."/>
            <person name="Podicherti R."/>
            <person name="Tsui H.-C.T."/>
            <person name="Winkler M.E."/>
        </authorList>
    </citation>
    <scope>NUCLEOTIDE SEQUENCE</scope>
</reference>
<evidence type="ECO:0008006" key="3">
    <source>
        <dbReference type="Google" id="ProtNLM"/>
    </source>
</evidence>
<organism evidence="2">
    <name type="scientific">marine metagenome</name>
    <dbReference type="NCBI Taxonomy" id="408172"/>
    <lineage>
        <taxon>unclassified sequences</taxon>
        <taxon>metagenomes</taxon>
        <taxon>ecological metagenomes</taxon>
    </lineage>
</organism>
<gene>
    <name evidence="2" type="ORF">METZ01_LOCUS146276</name>
</gene>
<dbReference type="AlphaFoldDB" id="A0A381ZX61"/>
<evidence type="ECO:0000313" key="2">
    <source>
        <dbReference type="EMBL" id="SVA93422.1"/>
    </source>
</evidence>
<feature type="compositionally biased region" description="Polar residues" evidence="1">
    <location>
        <begin position="223"/>
        <end position="235"/>
    </location>
</feature>
<feature type="compositionally biased region" description="Basic residues" evidence="1">
    <location>
        <begin position="210"/>
        <end position="222"/>
    </location>
</feature>
<dbReference type="EMBL" id="UINC01022883">
    <property type="protein sequence ID" value="SVA93422.1"/>
    <property type="molecule type" value="Genomic_DNA"/>
</dbReference>